<gene>
    <name evidence="2" type="ORF">FGK64_05930</name>
</gene>
<sequence>MRDILGATFLLCLPALAQAHDYTLGDLTIAHPMAFETAKTAQTAGGFLEITNTGTEDDVLLEVRADFPRVELHESKEKDGVATMSHVESISVPAGQTVALKPGGYHVMFMGLGGDPFEEGERVPATLVFEKAGEIEVEFAVEPRGSGAGSHSGHSGHGG</sequence>
<evidence type="ECO:0000256" key="1">
    <source>
        <dbReference type="SAM" id="SignalP"/>
    </source>
</evidence>
<comment type="caution">
    <text evidence="2">The sequence shown here is derived from an EMBL/GenBank/DDBJ whole genome shotgun (WGS) entry which is preliminary data.</text>
</comment>
<proteinExistence type="predicted"/>
<dbReference type="EMBL" id="VCPC01000001">
    <property type="protein sequence ID" value="TMV15489.1"/>
    <property type="molecule type" value="Genomic_DNA"/>
</dbReference>
<keyword evidence="3" id="KW-1185">Reference proteome</keyword>
<dbReference type="InterPro" id="IPR036182">
    <property type="entry name" value="PCuAC_sf"/>
</dbReference>
<reference evidence="2 3" key="1">
    <citation type="submission" date="2019-05" db="EMBL/GenBank/DDBJ databases">
        <title>Marivita sp. nov. isolated from sea sediment.</title>
        <authorList>
            <person name="Kim W."/>
        </authorList>
    </citation>
    <scope>NUCLEOTIDE SEQUENCE [LARGE SCALE GENOMIC DNA]</scope>
    <source>
        <strain evidence="2 3">CAU 1492</strain>
    </source>
</reference>
<name>A0ABY2XEN0_9RHOB</name>
<organism evidence="2 3">
    <name type="scientific">Arenibacterium halophilum</name>
    <dbReference type="NCBI Taxonomy" id="2583821"/>
    <lineage>
        <taxon>Bacteria</taxon>
        <taxon>Pseudomonadati</taxon>
        <taxon>Pseudomonadota</taxon>
        <taxon>Alphaproteobacteria</taxon>
        <taxon>Rhodobacterales</taxon>
        <taxon>Paracoccaceae</taxon>
        <taxon>Arenibacterium</taxon>
    </lineage>
</organism>
<dbReference type="PANTHER" id="PTHR36302">
    <property type="entry name" value="BLR7088 PROTEIN"/>
    <property type="match status" value="1"/>
</dbReference>
<dbReference type="RefSeq" id="WP_138862834.1">
    <property type="nucleotide sequence ID" value="NZ_VCPC01000001.1"/>
</dbReference>
<dbReference type="Proteomes" id="UP001191082">
    <property type="component" value="Unassembled WGS sequence"/>
</dbReference>
<feature type="signal peptide" evidence="1">
    <location>
        <begin position="1"/>
        <end position="19"/>
    </location>
</feature>
<dbReference type="Gene3D" id="2.60.40.1890">
    <property type="entry name" value="PCu(A)C copper chaperone"/>
    <property type="match status" value="1"/>
</dbReference>
<evidence type="ECO:0000313" key="3">
    <source>
        <dbReference type="Proteomes" id="UP001191082"/>
    </source>
</evidence>
<dbReference type="Pfam" id="PF04314">
    <property type="entry name" value="PCuAC"/>
    <property type="match status" value="1"/>
</dbReference>
<evidence type="ECO:0000313" key="2">
    <source>
        <dbReference type="EMBL" id="TMV15489.1"/>
    </source>
</evidence>
<dbReference type="SUPFAM" id="SSF110087">
    <property type="entry name" value="DR1885-like metal-binding protein"/>
    <property type="match status" value="1"/>
</dbReference>
<dbReference type="InterPro" id="IPR058248">
    <property type="entry name" value="Lxx211020-like"/>
</dbReference>
<dbReference type="InterPro" id="IPR007410">
    <property type="entry name" value="LpqE-like"/>
</dbReference>
<keyword evidence="1" id="KW-0732">Signal</keyword>
<protein>
    <submittedName>
        <fullName evidence="2">Copper chaperone PCu(A)C</fullName>
    </submittedName>
</protein>
<feature type="chain" id="PRO_5046288329" evidence="1">
    <location>
        <begin position="20"/>
        <end position="159"/>
    </location>
</feature>
<dbReference type="PANTHER" id="PTHR36302:SF1">
    <property type="entry name" value="COPPER CHAPERONE PCU(A)C"/>
    <property type="match status" value="1"/>
</dbReference>
<accession>A0ABY2XEN0</accession>